<evidence type="ECO:0000256" key="1">
    <source>
        <dbReference type="SAM" id="MobiDB-lite"/>
    </source>
</evidence>
<gene>
    <name evidence="2" type="ORF">ACFPFM_07785</name>
</gene>
<dbReference type="Proteomes" id="UP001595833">
    <property type="component" value="Unassembled WGS sequence"/>
</dbReference>
<reference evidence="3" key="1">
    <citation type="journal article" date="2019" name="Int. J. Syst. Evol. Microbiol.">
        <title>The Global Catalogue of Microorganisms (GCM) 10K type strain sequencing project: providing services to taxonomists for standard genome sequencing and annotation.</title>
        <authorList>
            <consortium name="The Broad Institute Genomics Platform"/>
            <consortium name="The Broad Institute Genome Sequencing Center for Infectious Disease"/>
            <person name="Wu L."/>
            <person name="Ma J."/>
        </authorList>
    </citation>
    <scope>NUCLEOTIDE SEQUENCE [LARGE SCALE GENOMIC DNA]</scope>
    <source>
        <strain evidence="3">KCTC 12848</strain>
    </source>
</reference>
<feature type="region of interest" description="Disordered" evidence="1">
    <location>
        <begin position="44"/>
        <end position="78"/>
    </location>
</feature>
<name>A0ABV9XW80_9PSEU</name>
<proteinExistence type="predicted"/>
<feature type="compositionally biased region" description="Basic and acidic residues" evidence="1">
    <location>
        <begin position="53"/>
        <end position="65"/>
    </location>
</feature>
<evidence type="ECO:0000313" key="3">
    <source>
        <dbReference type="Proteomes" id="UP001595833"/>
    </source>
</evidence>
<feature type="region of interest" description="Disordered" evidence="1">
    <location>
        <begin position="123"/>
        <end position="143"/>
    </location>
</feature>
<evidence type="ECO:0000313" key="2">
    <source>
        <dbReference type="EMBL" id="MFC5053658.1"/>
    </source>
</evidence>
<organism evidence="2 3">
    <name type="scientific">Saccharothrix xinjiangensis</name>
    <dbReference type="NCBI Taxonomy" id="204798"/>
    <lineage>
        <taxon>Bacteria</taxon>
        <taxon>Bacillati</taxon>
        <taxon>Actinomycetota</taxon>
        <taxon>Actinomycetes</taxon>
        <taxon>Pseudonocardiales</taxon>
        <taxon>Pseudonocardiaceae</taxon>
        <taxon>Saccharothrix</taxon>
    </lineage>
</organism>
<dbReference type="EMBL" id="JBHSJB010000007">
    <property type="protein sequence ID" value="MFC5053658.1"/>
    <property type="molecule type" value="Genomic_DNA"/>
</dbReference>
<keyword evidence="3" id="KW-1185">Reference proteome</keyword>
<dbReference type="RefSeq" id="WP_344036523.1">
    <property type="nucleotide sequence ID" value="NZ_BAAAKE010000005.1"/>
</dbReference>
<comment type="caution">
    <text evidence="2">The sequence shown here is derived from an EMBL/GenBank/DDBJ whole genome shotgun (WGS) entry which is preliminary data.</text>
</comment>
<protein>
    <submittedName>
        <fullName evidence="2">Uncharacterized protein</fullName>
    </submittedName>
</protein>
<sequence length="143" mass="15782">MQSHSRDFSSAAALRAPDGTTWQVYNSGSVDWAPTDLVAVAQDPDTGQWHVTPGRESRTLPHDEVETTYTPIPHEPLRDPRITRLANLVRELLAEYETATGGPASCADRLARAVADVEAIPEEASRRAHGRAVQARRAGRRRY</sequence>
<accession>A0ABV9XW80</accession>